<feature type="compositionally biased region" description="Polar residues" evidence="9">
    <location>
        <begin position="25"/>
        <end position="57"/>
    </location>
</feature>
<dbReference type="InterPro" id="IPR009000">
    <property type="entry name" value="Transl_B-barrel_sf"/>
</dbReference>
<dbReference type="GO" id="GO:0009507">
    <property type="term" value="C:chloroplast"/>
    <property type="evidence" value="ECO:0007669"/>
    <property type="project" value="UniProtKB-SubCell"/>
</dbReference>
<dbReference type="Gene3D" id="3.40.50.300">
    <property type="entry name" value="P-loop containing nucleotide triphosphate hydrolases"/>
    <property type="match status" value="1"/>
</dbReference>
<dbReference type="PROSITE" id="PS51722">
    <property type="entry name" value="G_TR_2"/>
    <property type="match status" value="1"/>
</dbReference>
<dbReference type="EMBL" id="MF101416">
    <property type="protein sequence ID" value="ARW61047.1"/>
    <property type="molecule type" value="Genomic_DNA"/>
</dbReference>
<evidence type="ECO:0000256" key="9">
    <source>
        <dbReference type="SAM" id="MobiDB-lite"/>
    </source>
</evidence>
<keyword evidence="11" id="KW-0150">Chloroplast</keyword>
<dbReference type="FunFam" id="2.40.30.10:FF:000008">
    <property type="entry name" value="Translation initiation factor IF-2"/>
    <property type="match status" value="1"/>
</dbReference>
<evidence type="ECO:0000256" key="8">
    <source>
        <dbReference type="HAMAP-Rule" id="MF_00100"/>
    </source>
</evidence>
<feature type="binding site" evidence="8">
    <location>
        <begin position="235"/>
        <end position="242"/>
    </location>
    <ligand>
        <name>GTP</name>
        <dbReference type="ChEBI" id="CHEBI:37565"/>
    </ligand>
</feature>
<feature type="binding site" evidence="8">
    <location>
        <begin position="339"/>
        <end position="342"/>
    </location>
    <ligand>
        <name>GTP</name>
        <dbReference type="ChEBI" id="CHEBI:37565"/>
    </ligand>
</feature>
<dbReference type="RefSeq" id="YP_009392485.1">
    <property type="nucleotide sequence ID" value="NC_035263.1"/>
</dbReference>
<dbReference type="PRINTS" id="PR00315">
    <property type="entry name" value="ELONGATNFCT"/>
</dbReference>
<dbReference type="InterPro" id="IPR053905">
    <property type="entry name" value="EF-G-like_DII"/>
</dbReference>
<evidence type="ECO:0000256" key="6">
    <source>
        <dbReference type="ARBA" id="ARBA00025162"/>
    </source>
</evidence>
<dbReference type="NCBIfam" id="TIGR00487">
    <property type="entry name" value="IF-2"/>
    <property type="match status" value="1"/>
</dbReference>
<dbReference type="Pfam" id="PF04760">
    <property type="entry name" value="IF2_N"/>
    <property type="match status" value="1"/>
</dbReference>
<dbReference type="GO" id="GO:0005525">
    <property type="term" value="F:GTP binding"/>
    <property type="evidence" value="ECO:0007669"/>
    <property type="project" value="UniProtKB-KW"/>
</dbReference>
<feature type="domain" description="Tr-type G" evidence="10">
    <location>
        <begin position="226"/>
        <end position="398"/>
    </location>
</feature>
<evidence type="ECO:0000313" key="11">
    <source>
        <dbReference type="EMBL" id="ARW61047.1"/>
    </source>
</evidence>
<keyword evidence="3 8" id="KW-0547">Nucleotide-binding</keyword>
<organism evidence="11">
    <name type="scientific">Caloglossa monosticha</name>
    <dbReference type="NCBI Taxonomy" id="76906"/>
    <lineage>
        <taxon>Eukaryota</taxon>
        <taxon>Rhodophyta</taxon>
        <taxon>Florideophyceae</taxon>
        <taxon>Rhodymeniophycidae</taxon>
        <taxon>Ceramiales</taxon>
        <taxon>Delesseriaceae</taxon>
        <taxon>Caloglossa</taxon>
    </lineage>
</organism>
<feature type="region of interest" description="Disordered" evidence="9">
    <location>
        <begin position="25"/>
        <end position="63"/>
    </location>
</feature>
<dbReference type="InterPro" id="IPR044145">
    <property type="entry name" value="IF2_II"/>
</dbReference>
<comment type="function">
    <text evidence="6 8">One of the essential components for the initiation of protein synthesis. Protects formylmethionyl-tRNA from spontaneous hydrolysis and promotes its binding to the 30S ribosomal subunits. Also involved in the hydrolysis of GTP during the formation of the 70S ribosomal complex.</text>
</comment>
<dbReference type="Pfam" id="PF11987">
    <property type="entry name" value="IF-2"/>
    <property type="match status" value="1"/>
</dbReference>
<dbReference type="InterPro" id="IPR023115">
    <property type="entry name" value="TIF_IF2_dom3"/>
</dbReference>
<dbReference type="PANTHER" id="PTHR43381">
    <property type="entry name" value="TRANSLATION INITIATION FACTOR IF-2-RELATED"/>
    <property type="match status" value="1"/>
</dbReference>
<evidence type="ECO:0000256" key="5">
    <source>
        <dbReference type="ARBA" id="ARBA00023134"/>
    </source>
</evidence>
<evidence type="ECO:0000256" key="2">
    <source>
        <dbReference type="ARBA" id="ARBA00022540"/>
    </source>
</evidence>
<keyword evidence="5 8" id="KW-0342">GTP-binding</keyword>
<dbReference type="PANTHER" id="PTHR43381:SF5">
    <property type="entry name" value="TR-TYPE G DOMAIN-CONTAINING PROTEIN"/>
    <property type="match status" value="1"/>
</dbReference>
<dbReference type="InterPro" id="IPR015760">
    <property type="entry name" value="TIF_IF2"/>
</dbReference>
<keyword evidence="2 8" id="KW-0396">Initiation factor</keyword>
<dbReference type="CDD" id="cd03702">
    <property type="entry name" value="IF2_mtIF2_II"/>
    <property type="match status" value="1"/>
</dbReference>
<dbReference type="HAMAP" id="MF_00100_B">
    <property type="entry name" value="IF_2_B"/>
    <property type="match status" value="1"/>
</dbReference>
<comment type="subcellular location">
    <subcellularLocation>
        <location evidence="8">Plastid</location>
        <location evidence="8">Chloroplast</location>
    </subcellularLocation>
</comment>
<dbReference type="GeneID" id="33354026"/>
<dbReference type="CDD" id="cd03692">
    <property type="entry name" value="mtIF2_IVc"/>
    <property type="match status" value="1"/>
</dbReference>
<dbReference type="Gene3D" id="3.40.50.10050">
    <property type="entry name" value="Translation initiation factor IF- 2, domain 3"/>
    <property type="match status" value="1"/>
</dbReference>
<dbReference type="CDD" id="cd01887">
    <property type="entry name" value="IF2_eIF5B"/>
    <property type="match status" value="1"/>
</dbReference>
<dbReference type="SUPFAM" id="SSF52156">
    <property type="entry name" value="Initiation factor IF2/eIF5b, domain 3"/>
    <property type="match status" value="1"/>
</dbReference>
<sequence>MSNTVYSSEILYLKLPKLINSYSKVNSDTPNSTSQVKSLKDFSNVNNSKKHNINQSNKFEKKYKNNINSEDSLEFKKNKSKLNKKTRKNPILDTEDLFIDESNNLYNKNINSYRLSKYKKKDKIKNLSNISTSYDDDKNMIVNSQVFLSSPLSIQDLSIKLNIPEAEIITYLFLKGVSVTINDIIDISTAKEVALNYNFRIIENDCDHNKVEEKIYNLNNNDVKTRRSPVITVFGHVDHGKTTLLDTIMKTNFVKMEHGGITQSINGYEIEWLYESENYKLVFLDTPGHEAFTSMRFRGAKVTDIALLVVAADDGLKPQTIESIKYILSMNLAYIVVINKIDKTDVDIVKIKKELSLYDIVAEEWGGNAVIVEVSALTGQNIDVLLSSICLIAELNNFTADIDKPAQGTILEAYLDKKQGILSNALVQQGTLKLGDFIVAGKVYGKVKSLLNIVNEKIDNVYPSSIVQILGFSSPPESGAKFSVVINEKEAKQLIDSSNNTDFNKSNIFKSLNKKVSFDNGNNVKQLNLVLKTDTQGTLEALVNSLVKISQEKVQINLINASIGNVSSTDIELALSANALIIGFRINSSVYTDNLIKQYKLNFITFNIIYDLLNYVNKCMLNLVDLEYENIFLGEAVVQTVFSINKKAVAGCLVRKGKLKKMSYIYIYENNSLFYEGVLVSLKRLKDDVNEVLFGNECGIMCGYDNWKAGNIIKAYDLVPKEKTL</sequence>
<dbReference type="InterPro" id="IPR036925">
    <property type="entry name" value="TIF_IF2_dom3_sf"/>
</dbReference>
<feature type="binding site" evidence="8">
    <location>
        <begin position="285"/>
        <end position="289"/>
    </location>
    <ligand>
        <name>GTP</name>
        <dbReference type="ChEBI" id="CHEBI:37565"/>
    </ligand>
</feature>
<accession>A0A1Z1M4Q4</accession>
<proteinExistence type="inferred from homology"/>
<dbReference type="InterPro" id="IPR006847">
    <property type="entry name" value="IF2_N"/>
</dbReference>
<dbReference type="GO" id="GO:0003924">
    <property type="term" value="F:GTPase activity"/>
    <property type="evidence" value="ECO:0007669"/>
    <property type="project" value="UniProtKB-UniRule"/>
</dbReference>
<evidence type="ECO:0000256" key="4">
    <source>
        <dbReference type="ARBA" id="ARBA00022917"/>
    </source>
</evidence>
<evidence type="ECO:0000259" key="10">
    <source>
        <dbReference type="PROSITE" id="PS51722"/>
    </source>
</evidence>
<dbReference type="SUPFAM" id="SSF52540">
    <property type="entry name" value="P-loop containing nucleoside triphosphate hydrolases"/>
    <property type="match status" value="1"/>
</dbReference>
<dbReference type="InterPro" id="IPR000795">
    <property type="entry name" value="T_Tr_GTP-bd_dom"/>
</dbReference>
<dbReference type="FunFam" id="3.40.50.10050:FF:000001">
    <property type="entry name" value="Translation initiation factor IF-2"/>
    <property type="match status" value="1"/>
</dbReference>
<dbReference type="FunFam" id="3.40.50.300:FF:000019">
    <property type="entry name" value="Translation initiation factor IF-2"/>
    <property type="match status" value="1"/>
</dbReference>
<dbReference type="SUPFAM" id="SSF50447">
    <property type="entry name" value="Translation proteins"/>
    <property type="match status" value="2"/>
</dbReference>
<comment type="caution">
    <text evidence="8">Lacks conserved residue(s) required for the propagation of feature annotation.</text>
</comment>
<protein>
    <recommendedName>
        <fullName evidence="7 8">Translation initiation factor IF-2, chloroplastic</fullName>
    </recommendedName>
</protein>
<dbReference type="AlphaFoldDB" id="A0A1Z1M4Q4"/>
<dbReference type="NCBIfam" id="TIGR00231">
    <property type="entry name" value="small_GTP"/>
    <property type="match status" value="1"/>
</dbReference>
<keyword evidence="11" id="KW-0934">Plastid</keyword>
<dbReference type="Gene3D" id="2.40.30.10">
    <property type="entry name" value="Translation factors"/>
    <property type="match status" value="2"/>
</dbReference>
<dbReference type="GO" id="GO:0003743">
    <property type="term" value="F:translation initiation factor activity"/>
    <property type="evidence" value="ECO:0007669"/>
    <property type="project" value="UniProtKB-UniRule"/>
</dbReference>
<dbReference type="InterPro" id="IPR027417">
    <property type="entry name" value="P-loop_NTPase"/>
</dbReference>
<keyword evidence="4 8" id="KW-0648">Protein biosynthesis</keyword>
<evidence type="ECO:0000256" key="7">
    <source>
        <dbReference type="ARBA" id="ARBA00044105"/>
    </source>
</evidence>
<evidence type="ECO:0000256" key="3">
    <source>
        <dbReference type="ARBA" id="ARBA00022741"/>
    </source>
</evidence>
<geneLocation type="chloroplast" evidence="11"/>
<comment type="similarity">
    <text evidence="1 8">Belongs to the TRAFAC class translation factor GTPase superfamily. Classic translation factor GTPase family. IF-2 subfamily.</text>
</comment>
<dbReference type="PROSITE" id="PS01176">
    <property type="entry name" value="IF2"/>
    <property type="match status" value="1"/>
</dbReference>
<dbReference type="FunFam" id="2.40.30.10:FF:000054">
    <property type="entry name" value="Translation initiation factor IF-2"/>
    <property type="match status" value="1"/>
</dbReference>
<name>A0A1Z1M4Q4_9FLOR</name>
<dbReference type="Pfam" id="PF00009">
    <property type="entry name" value="GTP_EFTU"/>
    <property type="match status" value="1"/>
</dbReference>
<dbReference type="InterPro" id="IPR000178">
    <property type="entry name" value="TF_IF2_bacterial-like"/>
</dbReference>
<evidence type="ECO:0000256" key="1">
    <source>
        <dbReference type="ARBA" id="ARBA00007733"/>
    </source>
</evidence>
<dbReference type="InterPro" id="IPR005225">
    <property type="entry name" value="Small_GTP-bd"/>
</dbReference>
<gene>
    <name evidence="8 11" type="primary">infB</name>
</gene>
<dbReference type="Pfam" id="PF22042">
    <property type="entry name" value="EF-G_D2"/>
    <property type="match status" value="1"/>
</dbReference>
<reference evidence="11" key="1">
    <citation type="journal article" date="2017" name="J. Phycol.">
        <title>Analysis of chloroplast genomes and a supermatrix inform reclassification of the Rhodomelaceae (Rhodophyta).</title>
        <authorList>
            <person name="Diaz-Tapia P."/>
            <person name="Maggs C.A."/>
            <person name="West J.A."/>
            <person name="Verbruggen H."/>
        </authorList>
    </citation>
    <scope>NUCLEOTIDE SEQUENCE</scope>
    <source>
        <strain evidence="11">JW3046</strain>
    </source>
</reference>